<dbReference type="InterPro" id="IPR003313">
    <property type="entry name" value="AraC-bd"/>
</dbReference>
<sequence length="291" mass="34038">MIEDPIHIKFQNRQNPQAGFDLIRLEDLLSREYTGHSPQQLHRVEFYIIILVERGRGGHTIDFVDYPYEKGTLITIRKDQIHRFHTVEGVRGTLLLFTDEFLISYLEALEALKSLQLFNELLGVPKIQLDSGELDAVLHLIQRIESEYFTVNDEYSLGIIRSELHILLAKLFRIKSHKNQIVANRKYLRQFIDLQNLVEQQATTYSQVQEYAKVLGVSTRTLNTITRNIINKSAKQFIDDIHTKQIKRLLINTELTVKEIAFESGFDESTNFYKYFKRQTGLTPEQFRSSF</sequence>
<gene>
    <name evidence="5" type="ORF">CRP01_30770</name>
</gene>
<dbReference type="SUPFAM" id="SSF46689">
    <property type="entry name" value="Homeodomain-like"/>
    <property type="match status" value="1"/>
</dbReference>
<dbReference type="GO" id="GO:0003700">
    <property type="term" value="F:DNA-binding transcription factor activity"/>
    <property type="evidence" value="ECO:0007669"/>
    <property type="project" value="InterPro"/>
</dbReference>
<dbReference type="AlphaFoldDB" id="A0A2D0N3P2"/>
<dbReference type="InterPro" id="IPR037923">
    <property type="entry name" value="HTH-like"/>
</dbReference>
<dbReference type="OrthoDB" id="1096411at2"/>
<dbReference type="EMBL" id="PDUD01000037">
    <property type="protein sequence ID" value="PHN02769.1"/>
    <property type="molecule type" value="Genomic_DNA"/>
</dbReference>
<dbReference type="PANTHER" id="PTHR43280">
    <property type="entry name" value="ARAC-FAMILY TRANSCRIPTIONAL REGULATOR"/>
    <property type="match status" value="1"/>
</dbReference>
<dbReference type="Proteomes" id="UP000223913">
    <property type="component" value="Unassembled WGS sequence"/>
</dbReference>
<reference evidence="5 6" key="1">
    <citation type="submission" date="2017-10" db="EMBL/GenBank/DDBJ databases">
        <title>The draft genome sequence of Lewinella nigricans NBRC 102662.</title>
        <authorList>
            <person name="Wang K."/>
        </authorList>
    </citation>
    <scope>NUCLEOTIDE SEQUENCE [LARGE SCALE GENOMIC DNA]</scope>
    <source>
        <strain evidence="5 6">NBRC 102662</strain>
    </source>
</reference>
<dbReference type="RefSeq" id="WP_099153909.1">
    <property type="nucleotide sequence ID" value="NZ_PDUD01000037.1"/>
</dbReference>
<dbReference type="GO" id="GO:0043565">
    <property type="term" value="F:sequence-specific DNA binding"/>
    <property type="evidence" value="ECO:0007669"/>
    <property type="project" value="InterPro"/>
</dbReference>
<dbReference type="SUPFAM" id="SSF51215">
    <property type="entry name" value="Regulatory protein AraC"/>
    <property type="match status" value="1"/>
</dbReference>
<dbReference type="InterPro" id="IPR020449">
    <property type="entry name" value="Tscrpt_reg_AraC-type_HTH"/>
</dbReference>
<organism evidence="5 6">
    <name type="scientific">Flavilitoribacter nigricans (strain ATCC 23147 / DSM 23189 / NBRC 102662 / NCIMB 1420 / SS-2)</name>
    <name type="common">Lewinella nigricans</name>
    <dbReference type="NCBI Taxonomy" id="1122177"/>
    <lineage>
        <taxon>Bacteria</taxon>
        <taxon>Pseudomonadati</taxon>
        <taxon>Bacteroidota</taxon>
        <taxon>Saprospiria</taxon>
        <taxon>Saprospirales</taxon>
        <taxon>Lewinellaceae</taxon>
        <taxon>Flavilitoribacter</taxon>
    </lineage>
</organism>
<dbReference type="SMART" id="SM00342">
    <property type="entry name" value="HTH_ARAC"/>
    <property type="match status" value="1"/>
</dbReference>
<evidence type="ECO:0000256" key="2">
    <source>
        <dbReference type="ARBA" id="ARBA00023125"/>
    </source>
</evidence>
<dbReference type="Pfam" id="PF02311">
    <property type="entry name" value="AraC_binding"/>
    <property type="match status" value="1"/>
</dbReference>
<dbReference type="Pfam" id="PF12833">
    <property type="entry name" value="HTH_18"/>
    <property type="match status" value="1"/>
</dbReference>
<keyword evidence="2" id="KW-0238">DNA-binding</keyword>
<protein>
    <recommendedName>
        <fullName evidence="4">HTH araC/xylS-type domain-containing protein</fullName>
    </recommendedName>
</protein>
<keyword evidence="6" id="KW-1185">Reference proteome</keyword>
<dbReference type="InterPro" id="IPR018060">
    <property type="entry name" value="HTH_AraC"/>
</dbReference>
<keyword evidence="1" id="KW-0805">Transcription regulation</keyword>
<dbReference type="Gene3D" id="1.10.10.60">
    <property type="entry name" value="Homeodomain-like"/>
    <property type="match status" value="1"/>
</dbReference>
<name>A0A2D0N3P2_FLAN2</name>
<evidence type="ECO:0000256" key="3">
    <source>
        <dbReference type="ARBA" id="ARBA00023163"/>
    </source>
</evidence>
<feature type="domain" description="HTH araC/xylS-type" evidence="4">
    <location>
        <begin position="192"/>
        <end position="290"/>
    </location>
</feature>
<dbReference type="InterPro" id="IPR009057">
    <property type="entry name" value="Homeodomain-like_sf"/>
</dbReference>
<evidence type="ECO:0000313" key="5">
    <source>
        <dbReference type="EMBL" id="PHN02769.1"/>
    </source>
</evidence>
<evidence type="ECO:0000259" key="4">
    <source>
        <dbReference type="PROSITE" id="PS01124"/>
    </source>
</evidence>
<dbReference type="PANTHER" id="PTHR43280:SF32">
    <property type="entry name" value="TRANSCRIPTIONAL REGULATORY PROTEIN"/>
    <property type="match status" value="1"/>
</dbReference>
<evidence type="ECO:0000256" key="1">
    <source>
        <dbReference type="ARBA" id="ARBA00023015"/>
    </source>
</evidence>
<keyword evidence="3" id="KW-0804">Transcription</keyword>
<accession>A0A2D0N3P2</accession>
<dbReference type="PRINTS" id="PR00032">
    <property type="entry name" value="HTHARAC"/>
</dbReference>
<proteinExistence type="predicted"/>
<comment type="caution">
    <text evidence="5">The sequence shown here is derived from an EMBL/GenBank/DDBJ whole genome shotgun (WGS) entry which is preliminary data.</text>
</comment>
<evidence type="ECO:0000313" key="6">
    <source>
        <dbReference type="Proteomes" id="UP000223913"/>
    </source>
</evidence>
<dbReference type="PROSITE" id="PS01124">
    <property type="entry name" value="HTH_ARAC_FAMILY_2"/>
    <property type="match status" value="1"/>
</dbReference>